<name>A0A1F5GU76_9BACT</name>
<organism evidence="2 3">
    <name type="scientific">Candidatus Curtissbacteria bacterium RIFCSPLOWO2_01_FULL_37_9</name>
    <dbReference type="NCBI Taxonomy" id="1797724"/>
    <lineage>
        <taxon>Bacteria</taxon>
        <taxon>Candidatus Curtissiibacteriota</taxon>
    </lineage>
</organism>
<keyword evidence="1" id="KW-1133">Transmembrane helix</keyword>
<accession>A0A1F5GU76</accession>
<evidence type="ECO:0000313" key="2">
    <source>
        <dbReference type="EMBL" id="OGD95337.1"/>
    </source>
</evidence>
<comment type="caution">
    <text evidence="2">The sequence shown here is derived from an EMBL/GenBank/DDBJ whole genome shotgun (WGS) entry which is preliminary data.</text>
</comment>
<evidence type="ECO:0008006" key="4">
    <source>
        <dbReference type="Google" id="ProtNLM"/>
    </source>
</evidence>
<keyword evidence="1" id="KW-0472">Membrane</keyword>
<gene>
    <name evidence="2" type="ORF">A3A48_01935</name>
</gene>
<dbReference type="AlphaFoldDB" id="A0A1F5GU76"/>
<dbReference type="STRING" id="1797724.A3A48_01935"/>
<proteinExistence type="predicted"/>
<protein>
    <recommendedName>
        <fullName evidence="4">PsbP C-terminal domain-containing protein</fullName>
    </recommendedName>
</protein>
<reference evidence="2 3" key="1">
    <citation type="journal article" date="2016" name="Nat. Commun.">
        <title>Thousands of microbial genomes shed light on interconnected biogeochemical processes in an aquifer system.</title>
        <authorList>
            <person name="Anantharaman K."/>
            <person name="Brown C.T."/>
            <person name="Hug L.A."/>
            <person name="Sharon I."/>
            <person name="Castelle C.J."/>
            <person name="Probst A.J."/>
            <person name="Thomas B.C."/>
            <person name="Singh A."/>
            <person name="Wilkins M.J."/>
            <person name="Karaoz U."/>
            <person name="Brodie E.L."/>
            <person name="Williams K.H."/>
            <person name="Hubbard S.S."/>
            <person name="Banfield J.F."/>
        </authorList>
    </citation>
    <scope>NUCLEOTIDE SEQUENCE [LARGE SCALE GENOMIC DNA]</scope>
</reference>
<dbReference type="Proteomes" id="UP000178336">
    <property type="component" value="Unassembled WGS sequence"/>
</dbReference>
<feature type="transmembrane region" description="Helical" evidence="1">
    <location>
        <begin position="12"/>
        <end position="30"/>
    </location>
</feature>
<evidence type="ECO:0000256" key="1">
    <source>
        <dbReference type="SAM" id="Phobius"/>
    </source>
</evidence>
<evidence type="ECO:0000313" key="3">
    <source>
        <dbReference type="Proteomes" id="UP000178336"/>
    </source>
</evidence>
<sequence>MTLFLFKKRLKFFVIGFILIIYSFGLIFIGKYSNIKSIIQIKKPVSKNELSSPVESNIPNSDTQSGKVISSFVKLCSNAVYSFEIAYPKDWFTTYNTDLQKCAFFAPYSFVVPSQTDITFVPIEIEPIKSDQWLETVKFYQNPNDFRNVLSSQILEINGRTVQKIKSTTTQESNLPHGFASTTYLLFDSETPLIISYHQLDEKEDVKTLEDILFEMVGSVNFY</sequence>
<dbReference type="EMBL" id="MFBN01000020">
    <property type="protein sequence ID" value="OGD95337.1"/>
    <property type="molecule type" value="Genomic_DNA"/>
</dbReference>
<keyword evidence="1" id="KW-0812">Transmembrane</keyword>